<evidence type="ECO:0000256" key="10">
    <source>
        <dbReference type="ARBA" id="ARBA00023167"/>
    </source>
</evidence>
<proteinExistence type="inferred from homology"/>
<feature type="binding site" evidence="13">
    <location>
        <begin position="524"/>
        <end position="525"/>
    </location>
    <ligand>
        <name>5-methyltetrahydropteroyltri-L-glutamate</name>
        <dbReference type="ChEBI" id="CHEBI:58207"/>
    </ligand>
</feature>
<dbReference type="PIRSF" id="PIRSF000382">
    <property type="entry name" value="MeTrfase_B12_ind"/>
    <property type="match status" value="1"/>
</dbReference>
<feature type="binding site" evidence="13">
    <location>
        <position position="570"/>
    </location>
    <ligand>
        <name>5-methyltetrahydropteroyltri-L-glutamate</name>
        <dbReference type="ChEBI" id="CHEBI:58207"/>
    </ligand>
</feature>
<reference evidence="18" key="1">
    <citation type="submission" date="2021-06" db="EMBL/GenBank/DDBJ databases">
        <authorList>
            <person name="Kallberg Y."/>
            <person name="Tangrot J."/>
            <person name="Rosling A."/>
        </authorList>
    </citation>
    <scope>NUCLEOTIDE SEQUENCE</scope>
    <source>
        <strain evidence="18">FL130A</strain>
    </source>
</reference>
<feature type="binding site" evidence="13">
    <location>
        <begin position="440"/>
        <end position="442"/>
    </location>
    <ligand>
        <name>L-homocysteine</name>
        <dbReference type="ChEBI" id="CHEBI:58199"/>
    </ligand>
</feature>
<dbReference type="InterPro" id="IPR002629">
    <property type="entry name" value="Met_Synth_C/arc"/>
</dbReference>
<comment type="cofactor">
    <cofactor evidence="14">
        <name>Zn(2+)</name>
        <dbReference type="ChEBI" id="CHEBI:29105"/>
    </cofactor>
    <text evidence="14">Binds 2 Zn(2+) ions per subunit.</text>
</comment>
<dbReference type="CDD" id="cd03312">
    <property type="entry name" value="CIMS_N_terminal_like"/>
    <property type="match status" value="1"/>
</dbReference>
<feature type="binding site" evidence="13">
    <location>
        <position position="608"/>
    </location>
    <ligand>
        <name>L-homocysteine</name>
        <dbReference type="ChEBI" id="CHEBI:58199"/>
    </ligand>
</feature>
<dbReference type="GO" id="GO:0008270">
    <property type="term" value="F:zinc ion binding"/>
    <property type="evidence" value="ECO:0007669"/>
    <property type="project" value="InterPro"/>
</dbReference>
<feature type="binding site" evidence="14">
    <location>
        <position position="650"/>
    </location>
    <ligand>
        <name>Zn(2+)</name>
        <dbReference type="ChEBI" id="CHEBI:29105"/>
        <label>1</label>
        <note>catalytic</note>
    </ligand>
</feature>
<comment type="pathway">
    <text evidence="2">Amino-acid biosynthesis; L-methionine biosynthesis via de novo pathway; L-methionine from L-homocysteine (MetE route): step 1/1.</text>
</comment>
<dbReference type="Gene3D" id="3.20.20.210">
    <property type="match status" value="2"/>
</dbReference>
<feature type="binding site" evidence="14">
    <location>
        <position position="674"/>
    </location>
    <ligand>
        <name>Zn(2+)</name>
        <dbReference type="ChEBI" id="CHEBI:29105"/>
        <label>1</label>
        <note>catalytic</note>
    </ligand>
</feature>
<evidence type="ECO:0000256" key="6">
    <source>
        <dbReference type="ARBA" id="ARBA00022605"/>
    </source>
</evidence>
<sequence length="766" mass="87206">MVFTFNLGFPRMGANRELKRLVENFWSGKIDENTLLIDTKNLREEHWLLQKNAGLDHIPSNDFSFYDQVVDHSYAFGVIPARYKNLNPGLETYFAMCRGLQKPGVDVAACEMKKWFDTNYHYIVPEFEPNQQFTLNSTKVIDEYKEAKALGIQTHPVILGPISYLMLGKPTKDAPQGFKPIQLLNRLLPLYEELLSKLVDAGVTWIQIDEPCLVLDLPSTIKNEYASAYSVLTKVSPQLKILIATYFERIGTNLDFIIDTPINAIHIDLIRAPDQLEPILKRLPAKVSLSLGLVNGRNIWKTNLEVAIVEAQKAIDALGSERVFIAPSCSLLHTPHSIQSEKKIDSEILNWLSFAVEKIKEIVIISKALNNGAQSVRKELEANRKSIQSHRNSARTQNPIVQQKMKALTPDMFRRKLPFRERQVKQRKKLNLPLFPTTTIGSLPQTKEVRAVRAKLKKGEINQTQYDDFIKKEIEKYVHFQEEIGIDVLVHGEFERNDMVEFFGENLQGYVFSGNGWVQSYGSRCTKPPIIFGDISRPNPMTVEIIKYAQSLTDKPMKGMLTGPITMLQWSFVRDDQPRKDTAFQLALAIREEVHDLEAAGISVIQIDEPAIREGLPLRKEDWSTYLNWAVDAFLLSSTGVDCSTQIHTHMCYSDFNDIIEAIQRMDADVITIENSRSDLKLLNAFEEHEYTAEIGPGLYDIHSPRIPTIEELKARLHAILKYIPKNLVWANPDCGLKTRGWPEVEAALKNMTDVAKEFRAIDANC</sequence>
<feature type="binding site" evidence="14">
    <location>
        <position position="652"/>
    </location>
    <ligand>
        <name>Zn(2+)</name>
        <dbReference type="ChEBI" id="CHEBI:29105"/>
        <label>1</label>
        <note>catalytic</note>
    </ligand>
</feature>
<evidence type="ECO:0000259" key="16">
    <source>
        <dbReference type="Pfam" id="PF01717"/>
    </source>
</evidence>
<name>A0A9N9AM86_9GLOM</name>
<keyword evidence="5" id="KW-0489">Methyltransferase</keyword>
<feature type="domain" description="Cobalamin-independent methionine synthase MetE C-terminal/archaeal" evidence="16">
    <location>
        <begin position="435"/>
        <end position="757"/>
    </location>
</feature>
<keyword evidence="9 14" id="KW-0862">Zinc</keyword>
<dbReference type="OrthoDB" id="1053771at2759"/>
<keyword evidence="19" id="KW-1185">Reference proteome</keyword>
<comment type="similarity">
    <text evidence="3">Belongs to the vitamin-B12 independent methionine synthase family.</text>
</comment>
<feature type="binding site" evidence="13">
    <location>
        <position position="608"/>
    </location>
    <ligand>
        <name>L-methionine</name>
        <dbReference type="ChEBI" id="CHEBI:57844"/>
    </ligand>
</feature>
<dbReference type="CDD" id="cd03311">
    <property type="entry name" value="CIMS_C_terminal_like"/>
    <property type="match status" value="1"/>
</dbReference>
<keyword evidence="6" id="KW-0028">Amino-acid biosynthesis</keyword>
<evidence type="ECO:0000256" key="3">
    <source>
        <dbReference type="ARBA" id="ARBA00009553"/>
    </source>
</evidence>
<evidence type="ECO:0000259" key="17">
    <source>
        <dbReference type="Pfam" id="PF08267"/>
    </source>
</evidence>
<dbReference type="Pfam" id="PF01717">
    <property type="entry name" value="Meth_synt_2"/>
    <property type="match status" value="1"/>
</dbReference>
<evidence type="ECO:0000313" key="18">
    <source>
        <dbReference type="EMBL" id="CAG8535643.1"/>
    </source>
</evidence>
<feature type="binding site" evidence="13">
    <location>
        <position position="119"/>
    </location>
    <ligand>
        <name>5-methyltetrahydropteroyltri-L-glutamate</name>
        <dbReference type="ChEBI" id="CHEBI:58207"/>
    </ligand>
</feature>
<dbReference type="HAMAP" id="MF_00172">
    <property type="entry name" value="Meth_synth"/>
    <property type="match status" value="1"/>
</dbReference>
<dbReference type="FunFam" id="3.20.20.210:FF:000003">
    <property type="entry name" value="5-methyltetrahydropteroyltriglutamate--homocysteine methyltransferase"/>
    <property type="match status" value="1"/>
</dbReference>
<dbReference type="InterPro" id="IPR006276">
    <property type="entry name" value="Cobalamin-indep_Met_synthase"/>
</dbReference>
<dbReference type="InterPro" id="IPR038071">
    <property type="entry name" value="UROD/MetE-like_sf"/>
</dbReference>
<dbReference type="Proteomes" id="UP000789508">
    <property type="component" value="Unassembled WGS sequence"/>
</dbReference>
<comment type="caution">
    <text evidence="18">The sequence shown here is derived from an EMBL/GenBank/DDBJ whole genome shotgun (WGS) entry which is preliminary data.</text>
</comment>
<evidence type="ECO:0000256" key="12">
    <source>
        <dbReference type="ARBA" id="ARBA00031314"/>
    </source>
</evidence>
<keyword evidence="8 14" id="KW-0479">Metal-binding</keyword>
<dbReference type="GO" id="GO:0032259">
    <property type="term" value="P:methylation"/>
    <property type="evidence" value="ECO:0007669"/>
    <property type="project" value="UniProtKB-KW"/>
</dbReference>
<comment type="function">
    <text evidence="1">Catalyzes the transfer of a methyl group from 5-methyltetrahydrofolate to homocysteine resulting in methionine formation.</text>
</comment>
<evidence type="ECO:0000256" key="15">
    <source>
        <dbReference type="PIRSR" id="PIRSR000382-3"/>
    </source>
</evidence>
<gene>
    <name evidence="18" type="ORF">ALEPTO_LOCUS5156</name>
</gene>
<dbReference type="Pfam" id="PF08267">
    <property type="entry name" value="Meth_synt_1"/>
    <property type="match status" value="1"/>
</dbReference>
<dbReference type="GO" id="GO:0071265">
    <property type="term" value="P:L-methionine biosynthetic process"/>
    <property type="evidence" value="ECO:0007669"/>
    <property type="project" value="UniProtKB-ARBA"/>
</dbReference>
<evidence type="ECO:0000256" key="7">
    <source>
        <dbReference type="ARBA" id="ARBA00022679"/>
    </source>
</evidence>
<dbReference type="SUPFAM" id="SSF51726">
    <property type="entry name" value="UROD/MetE-like"/>
    <property type="match status" value="2"/>
</dbReference>
<dbReference type="EC" id="2.1.1.14" evidence="4"/>
<evidence type="ECO:0000256" key="8">
    <source>
        <dbReference type="ARBA" id="ARBA00022723"/>
    </source>
</evidence>
<feature type="active site" description="Proton donor" evidence="15">
    <location>
        <position position="703"/>
    </location>
</feature>
<accession>A0A9N9AM86</accession>
<evidence type="ECO:0000256" key="5">
    <source>
        <dbReference type="ARBA" id="ARBA00022603"/>
    </source>
</evidence>
<evidence type="ECO:0000256" key="9">
    <source>
        <dbReference type="ARBA" id="ARBA00022833"/>
    </source>
</evidence>
<dbReference type="GO" id="GO:0003871">
    <property type="term" value="F:5-methyltetrahydropteroyltriglutamate-homocysteine S-methyltransferase activity"/>
    <property type="evidence" value="ECO:0007669"/>
    <property type="project" value="UniProtKB-EC"/>
</dbReference>
<feature type="binding site" evidence="13">
    <location>
        <position position="493"/>
    </location>
    <ligand>
        <name>L-methionine</name>
        <dbReference type="ChEBI" id="CHEBI:57844"/>
    </ligand>
</feature>
<evidence type="ECO:0000256" key="4">
    <source>
        <dbReference type="ARBA" id="ARBA00012034"/>
    </source>
</evidence>
<dbReference type="InterPro" id="IPR013215">
    <property type="entry name" value="Cbl-indep_Met_Synth_N"/>
</dbReference>
<feature type="domain" description="Cobalamin-independent methionine synthase MetE N-terminal" evidence="17">
    <location>
        <begin position="5"/>
        <end position="309"/>
    </location>
</feature>
<dbReference type="NCBIfam" id="NF003556">
    <property type="entry name" value="PRK05222.1"/>
    <property type="match status" value="1"/>
</dbReference>
<feature type="binding site" evidence="14">
    <location>
        <position position="735"/>
    </location>
    <ligand>
        <name>Zn(2+)</name>
        <dbReference type="ChEBI" id="CHEBI:29105"/>
        <label>1</label>
        <note>catalytic</note>
    </ligand>
</feature>
<protein>
    <recommendedName>
        <fullName evidence="4">5-methyltetrahydropteroyltriglutamate--homocysteine S-methyltransferase</fullName>
        <ecNumber evidence="4">2.1.1.14</ecNumber>
    </recommendedName>
    <alternativeName>
        <fullName evidence="12">Cobalamin-independent methionine synthase</fullName>
    </alternativeName>
    <alternativeName>
        <fullName evidence="11">Methionine synthase, vitamin-B12 independent isozyme</fullName>
    </alternativeName>
</protein>
<keyword evidence="7" id="KW-0808">Transferase</keyword>
<dbReference type="AlphaFoldDB" id="A0A9N9AM86"/>
<evidence type="ECO:0000256" key="14">
    <source>
        <dbReference type="PIRSR" id="PIRSR000382-2"/>
    </source>
</evidence>
<dbReference type="EMBL" id="CAJVPS010001374">
    <property type="protein sequence ID" value="CAG8535643.1"/>
    <property type="molecule type" value="Genomic_DNA"/>
</dbReference>
<evidence type="ECO:0000256" key="1">
    <source>
        <dbReference type="ARBA" id="ARBA00002777"/>
    </source>
</evidence>
<keyword evidence="10" id="KW-0486">Methionine biosynthesis</keyword>
<evidence type="ECO:0000256" key="2">
    <source>
        <dbReference type="ARBA" id="ARBA00004681"/>
    </source>
</evidence>
<evidence type="ECO:0000313" key="19">
    <source>
        <dbReference type="Proteomes" id="UP000789508"/>
    </source>
</evidence>
<dbReference type="FunFam" id="3.20.20.210:FF:000002">
    <property type="entry name" value="5-methyltetrahydropteroyltriglutamate--homocysteine methyltransferase"/>
    <property type="match status" value="1"/>
</dbReference>
<dbReference type="PANTHER" id="PTHR30519">
    <property type="entry name" value="5-METHYLTETRAHYDROPTEROYLTRIGLUTAMATE--HOMOCYSTEINE METHYLTRANSFERASE"/>
    <property type="match status" value="1"/>
</dbReference>
<feature type="binding site" evidence="13">
    <location>
        <position position="19"/>
    </location>
    <ligand>
        <name>5-methyltetrahydropteroyltri-L-glutamate</name>
        <dbReference type="ChEBI" id="CHEBI:58207"/>
    </ligand>
</feature>
<evidence type="ECO:0000256" key="13">
    <source>
        <dbReference type="PIRSR" id="PIRSR000382-1"/>
    </source>
</evidence>
<feature type="binding site" evidence="13">
    <location>
        <begin position="440"/>
        <end position="442"/>
    </location>
    <ligand>
        <name>L-methionine</name>
        <dbReference type="ChEBI" id="CHEBI:57844"/>
    </ligand>
</feature>
<organism evidence="18 19">
    <name type="scientific">Ambispora leptoticha</name>
    <dbReference type="NCBI Taxonomy" id="144679"/>
    <lineage>
        <taxon>Eukaryota</taxon>
        <taxon>Fungi</taxon>
        <taxon>Fungi incertae sedis</taxon>
        <taxon>Mucoromycota</taxon>
        <taxon>Glomeromycotina</taxon>
        <taxon>Glomeromycetes</taxon>
        <taxon>Archaeosporales</taxon>
        <taxon>Ambisporaceae</taxon>
        <taxon>Ambispora</taxon>
    </lineage>
</organism>
<evidence type="ECO:0000256" key="11">
    <source>
        <dbReference type="ARBA" id="ARBA00030765"/>
    </source>
</evidence>
<dbReference type="NCBIfam" id="TIGR01371">
    <property type="entry name" value="met_syn_B12ind"/>
    <property type="match status" value="1"/>
</dbReference>